<gene>
    <name evidence="1" type="ORF">GCM10007860_13880</name>
</gene>
<dbReference type="Proteomes" id="UP001156836">
    <property type="component" value="Unassembled WGS sequence"/>
</dbReference>
<keyword evidence="2" id="KW-1185">Reference proteome</keyword>
<organism evidence="1 2">
    <name type="scientific">Chitiniphilus shinanonensis</name>
    <dbReference type="NCBI Taxonomy" id="553088"/>
    <lineage>
        <taxon>Bacteria</taxon>
        <taxon>Pseudomonadati</taxon>
        <taxon>Pseudomonadota</taxon>
        <taxon>Betaproteobacteria</taxon>
        <taxon>Neisseriales</taxon>
        <taxon>Chitinibacteraceae</taxon>
        <taxon>Chitiniphilus</taxon>
    </lineage>
</organism>
<reference evidence="2" key="1">
    <citation type="journal article" date="2019" name="Int. J. Syst. Evol. Microbiol.">
        <title>The Global Catalogue of Microorganisms (GCM) 10K type strain sequencing project: providing services to taxonomists for standard genome sequencing and annotation.</title>
        <authorList>
            <consortium name="The Broad Institute Genomics Platform"/>
            <consortium name="The Broad Institute Genome Sequencing Center for Infectious Disease"/>
            <person name="Wu L."/>
            <person name="Ma J."/>
        </authorList>
    </citation>
    <scope>NUCLEOTIDE SEQUENCE [LARGE SCALE GENOMIC DNA]</scope>
    <source>
        <strain evidence="2">NBRC 104970</strain>
    </source>
</reference>
<proteinExistence type="predicted"/>
<comment type="caution">
    <text evidence="1">The sequence shown here is derived from an EMBL/GenBank/DDBJ whole genome shotgun (WGS) entry which is preliminary data.</text>
</comment>
<name>A0ABQ6BUN5_9NEIS</name>
<evidence type="ECO:0000313" key="1">
    <source>
        <dbReference type="EMBL" id="GLS04241.1"/>
    </source>
</evidence>
<dbReference type="EMBL" id="BSOZ01000015">
    <property type="protein sequence ID" value="GLS04241.1"/>
    <property type="molecule type" value="Genomic_DNA"/>
</dbReference>
<protein>
    <submittedName>
        <fullName evidence="1">Uncharacterized protein</fullName>
    </submittedName>
</protein>
<sequence length="104" mass="11630">MTATGRHERSSIEQPLDARFQPELVAHLNTCYDVASRAYDYAHMVGTMVSIMQTLQRGSDPLWQHALDVTGFIAEMAEHAAASDVDEARISLNNIEAQRRAQLM</sequence>
<evidence type="ECO:0000313" key="2">
    <source>
        <dbReference type="Proteomes" id="UP001156836"/>
    </source>
</evidence>
<accession>A0ABQ6BUN5</accession>